<sequence>MHERLRMLLERDGRIEPDDVMSIHFDRESFTVGEEIIFQFAYFTINMIHGEYLEVHENQELYVNLSDLYASELASHMEENVELYVRS</sequence>
<dbReference type="Proteomes" id="UP000295632">
    <property type="component" value="Unassembled WGS sequence"/>
</dbReference>
<dbReference type="RefSeq" id="WP_133578689.1">
    <property type="nucleotide sequence ID" value="NZ_SNYJ01000001.1"/>
</dbReference>
<proteinExistence type="predicted"/>
<keyword evidence="2" id="KW-1185">Reference proteome</keyword>
<dbReference type="AlphaFoldDB" id="A0A4R6UDJ5"/>
<comment type="caution">
    <text evidence="1">The sequence shown here is derived from an EMBL/GenBank/DDBJ whole genome shotgun (WGS) entry which is preliminary data.</text>
</comment>
<dbReference type="EMBL" id="SNYJ01000001">
    <property type="protein sequence ID" value="TDQ42865.1"/>
    <property type="molecule type" value="Genomic_DNA"/>
</dbReference>
<name>A0A4R6UDJ5_9BACI</name>
<evidence type="ECO:0000313" key="2">
    <source>
        <dbReference type="Proteomes" id="UP000295632"/>
    </source>
</evidence>
<evidence type="ECO:0000313" key="1">
    <source>
        <dbReference type="EMBL" id="TDQ42865.1"/>
    </source>
</evidence>
<protein>
    <submittedName>
        <fullName evidence="1">Uncharacterized protein</fullName>
    </submittedName>
</protein>
<gene>
    <name evidence="1" type="ORF">EV213_101295</name>
</gene>
<accession>A0A4R6UDJ5</accession>
<organism evidence="1 2">
    <name type="scientific">Aureibacillus halotolerans</name>
    <dbReference type="NCBI Taxonomy" id="1508390"/>
    <lineage>
        <taxon>Bacteria</taxon>
        <taxon>Bacillati</taxon>
        <taxon>Bacillota</taxon>
        <taxon>Bacilli</taxon>
        <taxon>Bacillales</taxon>
        <taxon>Bacillaceae</taxon>
        <taxon>Aureibacillus</taxon>
    </lineage>
</organism>
<reference evidence="1 2" key="1">
    <citation type="submission" date="2019-03" db="EMBL/GenBank/DDBJ databases">
        <title>Genomic Encyclopedia of Type Strains, Phase IV (KMG-IV): sequencing the most valuable type-strain genomes for metagenomic binning, comparative biology and taxonomic classification.</title>
        <authorList>
            <person name="Goeker M."/>
        </authorList>
    </citation>
    <scope>NUCLEOTIDE SEQUENCE [LARGE SCALE GENOMIC DNA]</scope>
    <source>
        <strain evidence="1 2">DSM 28697</strain>
    </source>
</reference>